<dbReference type="HAMAP" id="MF_03029">
    <property type="entry name" value="WDR12"/>
    <property type="match status" value="1"/>
</dbReference>
<dbReference type="AlphaFoldDB" id="A0A3N4M4E4"/>
<gene>
    <name evidence="10" type="ORF">L211DRAFT_800689</name>
</gene>
<dbReference type="EMBL" id="ML121528">
    <property type="protein sequence ID" value="RPB28848.1"/>
    <property type="molecule type" value="Genomic_DNA"/>
</dbReference>
<accession>A0A3N4M4E4</accession>
<dbReference type="Pfam" id="PF08154">
    <property type="entry name" value="NLE"/>
    <property type="match status" value="1"/>
</dbReference>
<dbReference type="PROSITE" id="PS50082">
    <property type="entry name" value="WD_REPEATS_2"/>
    <property type="match status" value="3"/>
</dbReference>
<dbReference type="InParanoid" id="A0A3N4M4E4"/>
<keyword evidence="3" id="KW-0698">rRNA processing</keyword>
<keyword evidence="6" id="KW-0539">Nucleus</keyword>
<feature type="compositionally biased region" description="Pro residues" evidence="8">
    <location>
        <begin position="265"/>
        <end position="276"/>
    </location>
</feature>
<keyword evidence="5" id="KW-0677">Repeat</keyword>
<name>A0A3N4M4E4_9PEZI</name>
<protein>
    <submittedName>
        <fullName evidence="10">WD40 repeat-like protein</fullName>
    </submittedName>
</protein>
<dbReference type="InterPro" id="IPR015943">
    <property type="entry name" value="WD40/YVTN_repeat-like_dom_sf"/>
</dbReference>
<dbReference type="InterPro" id="IPR019775">
    <property type="entry name" value="WD40_repeat_CS"/>
</dbReference>
<evidence type="ECO:0000256" key="3">
    <source>
        <dbReference type="ARBA" id="ARBA00022552"/>
    </source>
</evidence>
<evidence type="ECO:0000256" key="5">
    <source>
        <dbReference type="ARBA" id="ARBA00022737"/>
    </source>
</evidence>
<dbReference type="SMART" id="SM00320">
    <property type="entry name" value="WD40"/>
    <property type="match status" value="6"/>
</dbReference>
<dbReference type="InterPro" id="IPR020472">
    <property type="entry name" value="WD40_PAC1"/>
</dbReference>
<dbReference type="GO" id="GO:0030687">
    <property type="term" value="C:preribosome, large subunit precursor"/>
    <property type="evidence" value="ECO:0007669"/>
    <property type="project" value="TreeGrafter"/>
</dbReference>
<dbReference type="PROSITE" id="PS50294">
    <property type="entry name" value="WD_REPEATS_REGION"/>
    <property type="match status" value="3"/>
</dbReference>
<dbReference type="GO" id="GO:0070545">
    <property type="term" value="C:PeBoW complex"/>
    <property type="evidence" value="ECO:0007669"/>
    <property type="project" value="TreeGrafter"/>
</dbReference>
<keyword evidence="2" id="KW-0690">Ribosome biogenesis</keyword>
<dbReference type="GO" id="GO:0042273">
    <property type="term" value="P:ribosomal large subunit biogenesis"/>
    <property type="evidence" value="ECO:0007669"/>
    <property type="project" value="TreeGrafter"/>
</dbReference>
<reference evidence="10 11" key="1">
    <citation type="journal article" date="2018" name="Nat. Ecol. Evol.">
        <title>Pezizomycetes genomes reveal the molecular basis of ectomycorrhizal truffle lifestyle.</title>
        <authorList>
            <person name="Murat C."/>
            <person name="Payen T."/>
            <person name="Noel B."/>
            <person name="Kuo A."/>
            <person name="Morin E."/>
            <person name="Chen J."/>
            <person name="Kohler A."/>
            <person name="Krizsan K."/>
            <person name="Balestrini R."/>
            <person name="Da Silva C."/>
            <person name="Montanini B."/>
            <person name="Hainaut M."/>
            <person name="Levati E."/>
            <person name="Barry K.W."/>
            <person name="Belfiori B."/>
            <person name="Cichocki N."/>
            <person name="Clum A."/>
            <person name="Dockter R.B."/>
            <person name="Fauchery L."/>
            <person name="Guy J."/>
            <person name="Iotti M."/>
            <person name="Le Tacon F."/>
            <person name="Lindquist E.A."/>
            <person name="Lipzen A."/>
            <person name="Malagnac F."/>
            <person name="Mello A."/>
            <person name="Molinier V."/>
            <person name="Miyauchi S."/>
            <person name="Poulain J."/>
            <person name="Riccioni C."/>
            <person name="Rubini A."/>
            <person name="Sitrit Y."/>
            <person name="Splivallo R."/>
            <person name="Traeger S."/>
            <person name="Wang M."/>
            <person name="Zifcakova L."/>
            <person name="Wipf D."/>
            <person name="Zambonelli A."/>
            <person name="Paolocci F."/>
            <person name="Nowrousian M."/>
            <person name="Ottonello S."/>
            <person name="Baldrian P."/>
            <person name="Spatafora J.W."/>
            <person name="Henrissat B."/>
            <person name="Nagy L.G."/>
            <person name="Aury J.M."/>
            <person name="Wincker P."/>
            <person name="Grigoriev I.V."/>
            <person name="Bonfante P."/>
            <person name="Martin F.M."/>
        </authorList>
    </citation>
    <scope>NUCLEOTIDE SEQUENCE [LARGE SCALE GENOMIC DNA]</scope>
    <source>
        <strain evidence="10 11">ATCC MYA-4762</strain>
    </source>
</reference>
<keyword evidence="4 7" id="KW-0853">WD repeat</keyword>
<dbReference type="STRING" id="1051890.A0A3N4M4E4"/>
<dbReference type="InterPro" id="IPR028599">
    <property type="entry name" value="WDR12/Ytm1"/>
</dbReference>
<dbReference type="InterPro" id="IPR001680">
    <property type="entry name" value="WD40_rpt"/>
</dbReference>
<feature type="repeat" description="WD" evidence="7">
    <location>
        <begin position="391"/>
        <end position="426"/>
    </location>
</feature>
<feature type="region of interest" description="Disordered" evidence="8">
    <location>
        <begin position="261"/>
        <end position="310"/>
    </location>
</feature>
<organism evidence="10 11">
    <name type="scientific">Terfezia boudieri ATCC MYA-4762</name>
    <dbReference type="NCBI Taxonomy" id="1051890"/>
    <lineage>
        <taxon>Eukaryota</taxon>
        <taxon>Fungi</taxon>
        <taxon>Dikarya</taxon>
        <taxon>Ascomycota</taxon>
        <taxon>Pezizomycotina</taxon>
        <taxon>Pezizomycetes</taxon>
        <taxon>Pezizales</taxon>
        <taxon>Pezizaceae</taxon>
        <taxon>Terfezia</taxon>
    </lineage>
</organism>
<dbReference type="Proteomes" id="UP000267821">
    <property type="component" value="Unassembled WGS sequence"/>
</dbReference>
<feature type="compositionally biased region" description="Low complexity" evidence="8">
    <location>
        <begin position="299"/>
        <end position="310"/>
    </location>
</feature>
<feature type="repeat" description="WD" evidence="7">
    <location>
        <begin position="228"/>
        <end position="260"/>
    </location>
</feature>
<sequence>MASTSIASPLPEQTHQQVQIRLTTRHPDITISSPAPLLVPTSLRRYGLSQVVNHLLETPEPIPFDFLIDGVFLKTSLDEYLTANGLSAESTVTLEYVRSVLPPVYKSSFVNEDWVSSVAVLVGRVGVDGKGKGEFLKENEGRVLAGGYDGVARVWDVTGSGKVFGIASGHQGAVKTVGWIAQKRFLTGSIDQTVRLWGYDEPVIDDDLMIDNHDDEKPRGIVSPIAEFLGHKGVINCLSIHTPTNHFLTASSDGTIGLWSTNPTSSPPAPAQPPAPRHIKKRRTTSSALPKLGSLTILSQPNPTTSSPQPVSAAIFHPHDPTVSYSATWSHTLLTHDLTTTTLISTLTTPHPIISLTNLPSLSLLAAGSSARHITLHDPRASATAISQATLRGHTNAVVSLSPSPGSEFLLASGSHDGTVRIWDVRAVGMGVASSQGEGGDRGAGSLFTIKRESGEGGKVFGVQWEREVGIVSGGEDRRVQINNGVG</sequence>
<evidence type="ECO:0000256" key="4">
    <source>
        <dbReference type="ARBA" id="ARBA00022574"/>
    </source>
</evidence>
<dbReference type="PRINTS" id="PR00320">
    <property type="entry name" value="GPROTEINBRPT"/>
</dbReference>
<evidence type="ECO:0000256" key="1">
    <source>
        <dbReference type="ARBA" id="ARBA00004604"/>
    </source>
</evidence>
<dbReference type="FunCoup" id="A0A3N4M4E4">
    <property type="interactions" value="892"/>
</dbReference>
<comment type="subcellular location">
    <subcellularLocation>
        <location evidence="1">Nucleus</location>
        <location evidence="1">Nucleolus</location>
    </subcellularLocation>
</comment>
<dbReference type="OrthoDB" id="10251381at2759"/>
<evidence type="ECO:0000256" key="8">
    <source>
        <dbReference type="SAM" id="MobiDB-lite"/>
    </source>
</evidence>
<dbReference type="SUPFAM" id="SSF50978">
    <property type="entry name" value="WD40 repeat-like"/>
    <property type="match status" value="1"/>
</dbReference>
<feature type="repeat" description="WD" evidence="7">
    <location>
        <begin position="167"/>
        <end position="197"/>
    </location>
</feature>
<evidence type="ECO:0000313" key="10">
    <source>
        <dbReference type="EMBL" id="RPB28848.1"/>
    </source>
</evidence>
<evidence type="ECO:0000259" key="9">
    <source>
        <dbReference type="Pfam" id="PF08154"/>
    </source>
</evidence>
<dbReference type="Pfam" id="PF00400">
    <property type="entry name" value="WD40"/>
    <property type="match status" value="3"/>
</dbReference>
<evidence type="ECO:0000313" key="11">
    <source>
        <dbReference type="Proteomes" id="UP000267821"/>
    </source>
</evidence>
<evidence type="ECO:0000256" key="2">
    <source>
        <dbReference type="ARBA" id="ARBA00022517"/>
    </source>
</evidence>
<feature type="non-terminal residue" evidence="10">
    <location>
        <position position="487"/>
    </location>
</feature>
<dbReference type="InterPro" id="IPR012972">
    <property type="entry name" value="NLE"/>
</dbReference>
<evidence type="ECO:0000256" key="7">
    <source>
        <dbReference type="PROSITE-ProRule" id="PRU00221"/>
    </source>
</evidence>
<keyword evidence="11" id="KW-1185">Reference proteome</keyword>
<dbReference type="PANTHER" id="PTHR19855:SF11">
    <property type="entry name" value="RIBOSOME BIOGENESIS PROTEIN WDR12"/>
    <property type="match status" value="1"/>
</dbReference>
<dbReference type="PANTHER" id="PTHR19855">
    <property type="entry name" value="WD40 REPEAT PROTEIN 12, 37"/>
    <property type="match status" value="1"/>
</dbReference>
<proteinExistence type="inferred from homology"/>
<dbReference type="Gene3D" id="2.130.10.10">
    <property type="entry name" value="YVTN repeat-like/Quinoprotein amine dehydrogenase"/>
    <property type="match status" value="1"/>
</dbReference>
<dbReference type="InterPro" id="IPR036322">
    <property type="entry name" value="WD40_repeat_dom_sf"/>
</dbReference>
<evidence type="ECO:0000256" key="6">
    <source>
        <dbReference type="ARBA" id="ARBA00023242"/>
    </source>
</evidence>
<dbReference type="GO" id="GO:0006364">
    <property type="term" value="P:rRNA processing"/>
    <property type="evidence" value="ECO:0007669"/>
    <property type="project" value="UniProtKB-KW"/>
</dbReference>
<feature type="domain" description="NLE" evidence="9">
    <location>
        <begin position="18"/>
        <end position="81"/>
    </location>
</feature>
<dbReference type="PROSITE" id="PS00678">
    <property type="entry name" value="WD_REPEATS_1"/>
    <property type="match status" value="1"/>
</dbReference>